<dbReference type="RefSeq" id="WP_091691592.1">
    <property type="nucleotide sequence ID" value="NZ_FPBF01000001.1"/>
</dbReference>
<reference evidence="2" key="1">
    <citation type="submission" date="2016-10" db="EMBL/GenBank/DDBJ databases">
        <authorList>
            <person name="Varghese N."/>
            <person name="Submissions S."/>
        </authorList>
    </citation>
    <scope>NUCLEOTIDE SEQUENCE [LARGE SCALE GENOMIC DNA]</scope>
    <source>
        <strain evidence="2">DSM 23445</strain>
    </source>
</reference>
<sequence length="76" mass="8768">MGKYSQLRKITQVFSGYGIVLTGQRKHDHFLFDLQMDKIFLNGLIYELEYALDKELEDHKIIGVDAPSQLIAILLD</sequence>
<dbReference type="Proteomes" id="UP000199673">
    <property type="component" value="Unassembled WGS sequence"/>
</dbReference>
<evidence type="ECO:0000313" key="2">
    <source>
        <dbReference type="Proteomes" id="UP000199673"/>
    </source>
</evidence>
<dbReference type="EMBL" id="FPBF01000001">
    <property type="protein sequence ID" value="SFT50494.1"/>
    <property type="molecule type" value="Genomic_DNA"/>
</dbReference>
<organism evidence="1 2">
    <name type="scientific">Algoriphagus locisalis</name>
    <dbReference type="NCBI Taxonomy" id="305507"/>
    <lineage>
        <taxon>Bacteria</taxon>
        <taxon>Pseudomonadati</taxon>
        <taxon>Bacteroidota</taxon>
        <taxon>Cytophagia</taxon>
        <taxon>Cytophagales</taxon>
        <taxon>Cyclobacteriaceae</taxon>
        <taxon>Algoriphagus</taxon>
    </lineage>
</organism>
<dbReference type="OrthoDB" id="826370at2"/>
<name>A0A1I6YJI0_9BACT</name>
<gene>
    <name evidence="1" type="ORF">SAMN04489724_1042</name>
</gene>
<evidence type="ECO:0000313" key="1">
    <source>
        <dbReference type="EMBL" id="SFT50494.1"/>
    </source>
</evidence>
<protein>
    <submittedName>
        <fullName evidence="1">Acyl carrier protein</fullName>
    </submittedName>
</protein>
<dbReference type="AlphaFoldDB" id="A0A1I6YJI0"/>
<accession>A0A1I6YJI0</accession>
<proteinExistence type="predicted"/>
<keyword evidence="2" id="KW-1185">Reference proteome</keyword>